<dbReference type="EMBL" id="GEDG01008898">
    <property type="protein sequence ID" value="JAP29637.1"/>
    <property type="molecule type" value="Transcribed_RNA"/>
</dbReference>
<evidence type="ECO:0000313" key="1">
    <source>
        <dbReference type="EMBL" id="JAP29637.1"/>
    </source>
</evidence>
<reference evidence="1" key="1">
    <citation type="submission" date="2015-12" db="EMBL/GenBank/DDBJ databases">
        <title>Gene expression during late stages of embryo sac development: a critical building block for successful pollen-pistil interactions.</title>
        <authorList>
            <person name="Liu Y."/>
            <person name="Joly V."/>
            <person name="Sabar M."/>
            <person name="Matton D.P."/>
        </authorList>
    </citation>
    <scope>NUCLEOTIDE SEQUENCE</scope>
</reference>
<proteinExistence type="predicted"/>
<dbReference type="AlphaFoldDB" id="A0A0V0IAJ9"/>
<protein>
    <submittedName>
        <fullName evidence="1">Putative ovule protein</fullName>
    </submittedName>
</protein>
<accession>A0A0V0IAJ9</accession>
<name>A0A0V0IAJ9_SOLCH</name>
<sequence>MEDVSGSQRHHIITWTMPGNLSATLASWEEAGWEVRDNTRWRIVPPIIWWTVWKERNSRCFENRSNSLQKIKVNCILLFCFWCRQAHSKETVEILDVLDSI</sequence>
<organism evidence="1">
    <name type="scientific">Solanum chacoense</name>
    <name type="common">Chaco potato</name>
    <dbReference type="NCBI Taxonomy" id="4108"/>
    <lineage>
        <taxon>Eukaryota</taxon>
        <taxon>Viridiplantae</taxon>
        <taxon>Streptophyta</taxon>
        <taxon>Embryophyta</taxon>
        <taxon>Tracheophyta</taxon>
        <taxon>Spermatophyta</taxon>
        <taxon>Magnoliopsida</taxon>
        <taxon>eudicotyledons</taxon>
        <taxon>Gunneridae</taxon>
        <taxon>Pentapetalae</taxon>
        <taxon>asterids</taxon>
        <taxon>lamiids</taxon>
        <taxon>Solanales</taxon>
        <taxon>Solanaceae</taxon>
        <taxon>Solanoideae</taxon>
        <taxon>Solaneae</taxon>
        <taxon>Solanum</taxon>
    </lineage>
</organism>